<feature type="region of interest" description="Disordered" evidence="1">
    <location>
        <begin position="32"/>
        <end position="52"/>
    </location>
</feature>
<name>A0A0G1W479_9BACT</name>
<comment type="caution">
    <text evidence="2">The sequence shown here is derived from an EMBL/GenBank/DDBJ whole genome shotgun (WGS) entry which is preliminary data.</text>
</comment>
<accession>A0A0G1W479</accession>
<gene>
    <name evidence="2" type="ORF">UY02_C0007G0041</name>
</gene>
<protein>
    <submittedName>
        <fullName evidence="2">Uncharacterized protein</fullName>
    </submittedName>
</protein>
<evidence type="ECO:0000313" key="3">
    <source>
        <dbReference type="Proteomes" id="UP000034682"/>
    </source>
</evidence>
<evidence type="ECO:0000256" key="1">
    <source>
        <dbReference type="SAM" id="MobiDB-lite"/>
    </source>
</evidence>
<dbReference type="AlphaFoldDB" id="A0A0G1W479"/>
<reference evidence="2 3" key="1">
    <citation type="journal article" date="2015" name="Nature">
        <title>rRNA introns, odd ribosomes, and small enigmatic genomes across a large radiation of phyla.</title>
        <authorList>
            <person name="Brown C.T."/>
            <person name="Hug L.A."/>
            <person name="Thomas B.C."/>
            <person name="Sharon I."/>
            <person name="Castelle C.J."/>
            <person name="Singh A."/>
            <person name="Wilkins M.J."/>
            <person name="Williams K.H."/>
            <person name="Banfield J.F."/>
        </authorList>
    </citation>
    <scope>NUCLEOTIDE SEQUENCE [LARGE SCALE GENOMIC DNA]</scope>
</reference>
<organism evidence="2 3">
    <name type="scientific">Candidatus Giovannonibacteria bacterium GW2011_GWB1_47_6b</name>
    <dbReference type="NCBI Taxonomy" id="1618655"/>
    <lineage>
        <taxon>Bacteria</taxon>
        <taxon>Candidatus Giovannoniibacteriota</taxon>
    </lineage>
</organism>
<proteinExistence type="predicted"/>
<dbReference type="Proteomes" id="UP000034682">
    <property type="component" value="Unassembled WGS sequence"/>
</dbReference>
<evidence type="ECO:0000313" key="2">
    <source>
        <dbReference type="EMBL" id="KKU77105.1"/>
    </source>
</evidence>
<dbReference type="EMBL" id="LCOK01000007">
    <property type="protein sequence ID" value="KKU77105.1"/>
    <property type="molecule type" value="Genomic_DNA"/>
</dbReference>
<sequence length="107" mass="12355">MKEGPPSPGESAENAEFERLVQERIQELKNETREAAEKGWAINMPSTEEGWRRRAERGVRQSLAEKKAAAEKQEAVEKERRYIAAEGLTEEEEETIARMRAERKLKK</sequence>